<organism evidence="10 11">
    <name type="scientific">Crinalium epipsammum PCC 9333</name>
    <dbReference type="NCBI Taxonomy" id="1173022"/>
    <lineage>
        <taxon>Bacteria</taxon>
        <taxon>Bacillati</taxon>
        <taxon>Cyanobacteriota</taxon>
        <taxon>Cyanophyceae</taxon>
        <taxon>Gomontiellales</taxon>
        <taxon>Gomontiellaceae</taxon>
        <taxon>Crinalium</taxon>
    </lineage>
</organism>
<dbReference type="PANTHER" id="PTHR43848">
    <property type="entry name" value="PUTRESCINE TRANSPORT SYSTEM PERMEASE PROTEIN POTI"/>
    <property type="match status" value="1"/>
</dbReference>
<keyword evidence="11" id="KW-1185">Reference proteome</keyword>
<evidence type="ECO:0000256" key="7">
    <source>
        <dbReference type="ARBA" id="ARBA00023136"/>
    </source>
</evidence>
<dbReference type="PATRIC" id="fig|1173022.3.peg.3339"/>
<evidence type="ECO:0000256" key="6">
    <source>
        <dbReference type="ARBA" id="ARBA00022989"/>
    </source>
</evidence>
<dbReference type="RefSeq" id="WP_015204030.1">
    <property type="nucleotide sequence ID" value="NC_019753.1"/>
</dbReference>
<proteinExistence type="inferred from homology"/>
<dbReference type="CDD" id="cd06261">
    <property type="entry name" value="TM_PBP2"/>
    <property type="match status" value="1"/>
</dbReference>
<keyword evidence="6 8" id="KW-1133">Transmembrane helix</keyword>
<dbReference type="InterPro" id="IPR000515">
    <property type="entry name" value="MetI-like"/>
</dbReference>
<reference evidence="10 11" key="1">
    <citation type="submission" date="2012-06" db="EMBL/GenBank/DDBJ databases">
        <title>Finished chromosome of genome of Crinalium epipsammum PCC 9333.</title>
        <authorList>
            <consortium name="US DOE Joint Genome Institute"/>
            <person name="Gugger M."/>
            <person name="Coursin T."/>
            <person name="Rippka R."/>
            <person name="Tandeau De Marsac N."/>
            <person name="Huntemann M."/>
            <person name="Wei C.-L."/>
            <person name="Han J."/>
            <person name="Detter J.C."/>
            <person name="Han C."/>
            <person name="Tapia R."/>
            <person name="Davenport K."/>
            <person name="Daligault H."/>
            <person name="Erkkila T."/>
            <person name="Gu W."/>
            <person name="Munk A.C.C."/>
            <person name="Teshima H."/>
            <person name="Xu Y."/>
            <person name="Chain P."/>
            <person name="Chen A."/>
            <person name="Krypides N."/>
            <person name="Mavromatis K."/>
            <person name="Markowitz V."/>
            <person name="Szeto E."/>
            <person name="Ivanova N."/>
            <person name="Mikhailova N."/>
            <person name="Ovchinnikova G."/>
            <person name="Pagani I."/>
            <person name="Pati A."/>
            <person name="Goodwin L."/>
            <person name="Peters L."/>
            <person name="Pitluck S."/>
            <person name="Woyke T."/>
            <person name="Kerfeld C."/>
        </authorList>
    </citation>
    <scope>NUCLEOTIDE SEQUENCE [LARGE SCALE GENOMIC DNA]</scope>
    <source>
        <strain evidence="10 11">PCC 9333</strain>
    </source>
</reference>
<feature type="transmembrane region" description="Helical" evidence="8">
    <location>
        <begin position="29"/>
        <end position="51"/>
    </location>
</feature>
<evidence type="ECO:0000256" key="4">
    <source>
        <dbReference type="ARBA" id="ARBA00022475"/>
    </source>
</evidence>
<dbReference type="Proteomes" id="UP000010472">
    <property type="component" value="Chromosome"/>
</dbReference>
<dbReference type="InterPro" id="IPR051789">
    <property type="entry name" value="Bact_Polyamine_Transport"/>
</dbReference>
<dbReference type="AlphaFoldDB" id="K9W2D7"/>
<dbReference type="InterPro" id="IPR035906">
    <property type="entry name" value="MetI-like_sf"/>
</dbReference>
<evidence type="ECO:0000256" key="3">
    <source>
        <dbReference type="ARBA" id="ARBA00022448"/>
    </source>
</evidence>
<protein>
    <submittedName>
        <fullName evidence="10">ABC-type transporter, integral membrane subunit</fullName>
    </submittedName>
</protein>
<evidence type="ECO:0000259" key="9">
    <source>
        <dbReference type="PROSITE" id="PS50928"/>
    </source>
</evidence>
<dbReference type="Pfam" id="PF00528">
    <property type="entry name" value="BPD_transp_1"/>
    <property type="match status" value="1"/>
</dbReference>
<sequence>MTVTVDNQQEEIPLEMLQSKNKPRPSWQVIFTLLMFFYMYLPILVLTFYSFNESAYSAGWQGFTLKWYQKLFSDSRILTALQNSLIVAIGAVAISAVLGTLMAVGLARYRFTGKTLYRGVSYLPLIIPDIAIAVATLVFLASVGIPLSIWTIVAAHVVFCISYIALVVSSRINNINPHLEEAALDLGATPVQAFIQVLLPELMPAIIAGCLLAFVLSMDDFLIASFTAGTGSTTLPLEIFSRIRTGVKPDINALSVFLMVLSGLVAFIAEVIRYRGEQKRSI</sequence>
<dbReference type="GO" id="GO:0055085">
    <property type="term" value="P:transmembrane transport"/>
    <property type="evidence" value="ECO:0007669"/>
    <property type="project" value="InterPro"/>
</dbReference>
<evidence type="ECO:0000256" key="5">
    <source>
        <dbReference type="ARBA" id="ARBA00022692"/>
    </source>
</evidence>
<name>K9W2D7_9CYAN</name>
<gene>
    <name evidence="10" type="ORF">Cri9333_3083</name>
</gene>
<feature type="transmembrane region" description="Helical" evidence="8">
    <location>
        <begin position="119"/>
        <end position="141"/>
    </location>
</feature>
<feature type="transmembrane region" description="Helical" evidence="8">
    <location>
        <begin position="147"/>
        <end position="168"/>
    </location>
</feature>
<keyword evidence="7 8" id="KW-0472">Membrane</keyword>
<dbReference type="STRING" id="1173022.Cri9333_3083"/>
<feature type="transmembrane region" description="Helical" evidence="8">
    <location>
        <begin position="205"/>
        <end position="231"/>
    </location>
</feature>
<evidence type="ECO:0000256" key="1">
    <source>
        <dbReference type="ARBA" id="ARBA00004651"/>
    </source>
</evidence>
<dbReference type="EMBL" id="CP003620">
    <property type="protein sequence ID" value="AFZ13922.1"/>
    <property type="molecule type" value="Genomic_DNA"/>
</dbReference>
<feature type="transmembrane region" description="Helical" evidence="8">
    <location>
        <begin position="251"/>
        <end position="272"/>
    </location>
</feature>
<comment type="subcellular location">
    <subcellularLocation>
        <location evidence="1 8">Cell membrane</location>
        <topology evidence="1 8">Multi-pass membrane protein</topology>
    </subcellularLocation>
</comment>
<keyword evidence="4" id="KW-1003">Cell membrane</keyword>
<evidence type="ECO:0000313" key="11">
    <source>
        <dbReference type="Proteomes" id="UP000010472"/>
    </source>
</evidence>
<keyword evidence="5 8" id="KW-0812">Transmembrane</keyword>
<comment type="similarity">
    <text evidence="2">Belongs to the binding-protein-dependent transport system permease family. CysTW subfamily.</text>
</comment>
<dbReference type="HOGENOM" id="CLU_016047_3_0_3"/>
<dbReference type="Gene3D" id="1.10.3720.10">
    <property type="entry name" value="MetI-like"/>
    <property type="match status" value="1"/>
</dbReference>
<dbReference type="SUPFAM" id="SSF161098">
    <property type="entry name" value="MetI-like"/>
    <property type="match status" value="1"/>
</dbReference>
<keyword evidence="3 8" id="KW-0813">Transport</keyword>
<dbReference type="eggNOG" id="COG1177">
    <property type="taxonomic scope" value="Bacteria"/>
</dbReference>
<feature type="domain" description="ABC transmembrane type-1" evidence="9">
    <location>
        <begin position="81"/>
        <end position="269"/>
    </location>
</feature>
<dbReference type="KEGG" id="cep:Cri9333_3083"/>
<evidence type="ECO:0000313" key="10">
    <source>
        <dbReference type="EMBL" id="AFZ13922.1"/>
    </source>
</evidence>
<dbReference type="GO" id="GO:0005886">
    <property type="term" value="C:plasma membrane"/>
    <property type="evidence" value="ECO:0007669"/>
    <property type="project" value="UniProtKB-SubCell"/>
</dbReference>
<dbReference type="PANTHER" id="PTHR43848:SF2">
    <property type="entry name" value="PUTRESCINE TRANSPORT SYSTEM PERMEASE PROTEIN POTI"/>
    <property type="match status" value="1"/>
</dbReference>
<dbReference type="PROSITE" id="PS50928">
    <property type="entry name" value="ABC_TM1"/>
    <property type="match status" value="1"/>
</dbReference>
<evidence type="ECO:0000256" key="2">
    <source>
        <dbReference type="ARBA" id="ARBA00007069"/>
    </source>
</evidence>
<feature type="transmembrane region" description="Helical" evidence="8">
    <location>
        <begin position="85"/>
        <end position="107"/>
    </location>
</feature>
<accession>K9W2D7</accession>
<evidence type="ECO:0000256" key="8">
    <source>
        <dbReference type="RuleBase" id="RU363032"/>
    </source>
</evidence>